<sequence length="62" mass="7100">MRELYIGHLLKVLIELVNFFTACEWRAYAHNDYARELASLAACEPRAFKVGVAADSHQQKFS</sequence>
<evidence type="ECO:0000313" key="2">
    <source>
        <dbReference type="Proteomes" id="UP000515240"/>
    </source>
</evidence>
<dbReference type="AlphaFoldDB" id="A0A7G5EG97"/>
<gene>
    <name evidence="1" type="ORF">HS961_09310</name>
</gene>
<dbReference type="RefSeq" id="WP_182327428.1">
    <property type="nucleotide sequence ID" value="NZ_CP058554.1"/>
</dbReference>
<reference evidence="1 2" key="1">
    <citation type="journal article" date="2020" name="G3 (Bethesda)">
        <title>CeMbio - The Caenorhabditis elegans Microbiome Resource.</title>
        <authorList>
            <person name="Dirksen P."/>
            <person name="Assie A."/>
            <person name="Zimmermann J."/>
            <person name="Zhang F."/>
            <person name="Tietje A.M."/>
            <person name="Marsh S.A."/>
            <person name="Felix M.A."/>
            <person name="Shapira M."/>
            <person name="Kaleta C."/>
            <person name="Schulenburg H."/>
            <person name="Samuel B."/>
        </authorList>
    </citation>
    <scope>NUCLEOTIDE SEQUENCE [LARGE SCALE GENOMIC DNA]</scope>
    <source>
        <strain evidence="1 2">BIGb0172</strain>
    </source>
</reference>
<dbReference type="Proteomes" id="UP000515240">
    <property type="component" value="Chromosome"/>
</dbReference>
<dbReference type="KEGG" id="cpis:HS961_09310"/>
<organism evidence="1 2">
    <name type="scientific">Comamonas piscis</name>
    <dbReference type="NCBI Taxonomy" id="1562974"/>
    <lineage>
        <taxon>Bacteria</taxon>
        <taxon>Pseudomonadati</taxon>
        <taxon>Pseudomonadota</taxon>
        <taxon>Betaproteobacteria</taxon>
        <taxon>Burkholderiales</taxon>
        <taxon>Comamonadaceae</taxon>
        <taxon>Comamonas</taxon>
    </lineage>
</organism>
<evidence type="ECO:0000313" key="1">
    <source>
        <dbReference type="EMBL" id="QMV73022.1"/>
    </source>
</evidence>
<proteinExistence type="predicted"/>
<protein>
    <submittedName>
        <fullName evidence="1">Uncharacterized protein</fullName>
    </submittedName>
</protein>
<accession>A0A7G5EG97</accession>
<keyword evidence="2" id="KW-1185">Reference proteome</keyword>
<dbReference type="EMBL" id="CP058554">
    <property type="protein sequence ID" value="QMV73022.1"/>
    <property type="molecule type" value="Genomic_DNA"/>
</dbReference>
<name>A0A7G5EG97_9BURK</name>